<keyword evidence="3" id="KW-0804">Transcription</keyword>
<gene>
    <name evidence="5" type="ORF">DCK97_03095</name>
</gene>
<protein>
    <submittedName>
        <fullName evidence="5">AraC family transcriptional regulator</fullName>
    </submittedName>
</protein>
<dbReference type="PANTHER" id="PTHR46796:SF7">
    <property type="entry name" value="ARAC FAMILY TRANSCRIPTIONAL REGULATOR"/>
    <property type="match status" value="1"/>
</dbReference>
<evidence type="ECO:0000256" key="2">
    <source>
        <dbReference type="ARBA" id="ARBA00023125"/>
    </source>
</evidence>
<dbReference type="GO" id="GO:0043565">
    <property type="term" value="F:sequence-specific DNA binding"/>
    <property type="evidence" value="ECO:0007669"/>
    <property type="project" value="InterPro"/>
</dbReference>
<accession>A0A3B9IEU3</accession>
<dbReference type="PANTHER" id="PTHR46796">
    <property type="entry name" value="HTH-TYPE TRANSCRIPTIONAL ACTIVATOR RHAS-RELATED"/>
    <property type="match status" value="1"/>
</dbReference>
<dbReference type="InterPro" id="IPR050204">
    <property type="entry name" value="AraC_XylS_family_regulators"/>
</dbReference>
<evidence type="ECO:0000256" key="1">
    <source>
        <dbReference type="ARBA" id="ARBA00023015"/>
    </source>
</evidence>
<comment type="caution">
    <text evidence="5">The sequence shown here is derived from an EMBL/GenBank/DDBJ whole genome shotgun (WGS) entry which is preliminary data.</text>
</comment>
<dbReference type="InterPro" id="IPR032783">
    <property type="entry name" value="AraC_lig"/>
</dbReference>
<dbReference type="Gene3D" id="1.10.10.60">
    <property type="entry name" value="Homeodomain-like"/>
    <property type="match status" value="1"/>
</dbReference>
<evidence type="ECO:0000256" key="3">
    <source>
        <dbReference type="ARBA" id="ARBA00023163"/>
    </source>
</evidence>
<evidence type="ECO:0000313" key="6">
    <source>
        <dbReference type="Proteomes" id="UP000257706"/>
    </source>
</evidence>
<reference evidence="5 6" key="1">
    <citation type="journal article" date="2018" name="Nat. Biotechnol.">
        <title>A standardized bacterial taxonomy based on genome phylogeny substantially revises the tree of life.</title>
        <authorList>
            <person name="Parks D.H."/>
            <person name="Chuvochina M."/>
            <person name="Waite D.W."/>
            <person name="Rinke C."/>
            <person name="Skarshewski A."/>
            <person name="Chaumeil P.A."/>
            <person name="Hugenholtz P."/>
        </authorList>
    </citation>
    <scope>NUCLEOTIDE SEQUENCE [LARGE SCALE GENOMIC DNA]</scope>
    <source>
        <strain evidence="5">UBA8739</strain>
    </source>
</reference>
<dbReference type="PROSITE" id="PS01124">
    <property type="entry name" value="HTH_ARAC_FAMILY_2"/>
    <property type="match status" value="1"/>
</dbReference>
<dbReference type="SMART" id="SM00342">
    <property type="entry name" value="HTH_ARAC"/>
    <property type="match status" value="1"/>
</dbReference>
<keyword evidence="2" id="KW-0238">DNA-binding</keyword>
<dbReference type="SUPFAM" id="SSF46689">
    <property type="entry name" value="Homeodomain-like"/>
    <property type="match status" value="1"/>
</dbReference>
<keyword evidence="1" id="KW-0805">Transcription regulation</keyword>
<proteinExistence type="predicted"/>
<dbReference type="Pfam" id="PF12852">
    <property type="entry name" value="Cupin_6"/>
    <property type="match status" value="1"/>
</dbReference>
<dbReference type="InterPro" id="IPR009057">
    <property type="entry name" value="Homeodomain-like_sf"/>
</dbReference>
<sequence length="269" mass="28063">MNGPEGLIQSPEDVTAPGALRIDRLSAFLRRFPLRVTALRGAAGLDGPPAQFALAGDAAAPVALFDAVDVRPALPTPDTTLLLAGIAFGGAGNPLLAALDRTILLPAGHDPRLGAILGALVAEWQDPHCGAAGMIERLVEAAVIRLLRSAVADGADGPGLLAGLSHPRLHRTLAALHEAPERPWRVDDMADIAGMSRSAFMSAFRTALGTSPAAWLTAWRLAEARRHLDAGHTVKEAARLVGFGSAEALAHAHRRRMGQAAPPLSRRPG</sequence>
<name>A0A3B9IEU3_9PROT</name>
<dbReference type="AlphaFoldDB" id="A0A3B9IEU3"/>
<dbReference type="Proteomes" id="UP000257706">
    <property type="component" value="Unassembled WGS sequence"/>
</dbReference>
<dbReference type="InterPro" id="IPR018060">
    <property type="entry name" value="HTH_AraC"/>
</dbReference>
<organism evidence="5 6">
    <name type="scientific">Tistrella mobilis</name>
    <dbReference type="NCBI Taxonomy" id="171437"/>
    <lineage>
        <taxon>Bacteria</taxon>
        <taxon>Pseudomonadati</taxon>
        <taxon>Pseudomonadota</taxon>
        <taxon>Alphaproteobacteria</taxon>
        <taxon>Geminicoccales</taxon>
        <taxon>Geminicoccaceae</taxon>
        <taxon>Tistrella</taxon>
    </lineage>
</organism>
<dbReference type="Pfam" id="PF12833">
    <property type="entry name" value="HTH_18"/>
    <property type="match status" value="1"/>
</dbReference>
<dbReference type="EMBL" id="DMAI01000048">
    <property type="protein sequence ID" value="HAE46384.1"/>
    <property type="molecule type" value="Genomic_DNA"/>
</dbReference>
<feature type="domain" description="HTH araC/xylS-type" evidence="4">
    <location>
        <begin position="170"/>
        <end position="267"/>
    </location>
</feature>
<dbReference type="GO" id="GO:0003700">
    <property type="term" value="F:DNA-binding transcription factor activity"/>
    <property type="evidence" value="ECO:0007669"/>
    <property type="project" value="InterPro"/>
</dbReference>
<evidence type="ECO:0000259" key="4">
    <source>
        <dbReference type="PROSITE" id="PS01124"/>
    </source>
</evidence>
<evidence type="ECO:0000313" key="5">
    <source>
        <dbReference type="EMBL" id="HAE46384.1"/>
    </source>
</evidence>